<dbReference type="SUPFAM" id="SSF52540">
    <property type="entry name" value="P-loop containing nucleoside triphosphate hydrolases"/>
    <property type="match status" value="1"/>
</dbReference>
<evidence type="ECO:0000256" key="2">
    <source>
        <dbReference type="SAM" id="MobiDB-lite"/>
    </source>
</evidence>
<organism evidence="4 5">
    <name type="scientific">Aspergillus awamori</name>
    <name type="common">Black koji mold</name>
    <dbReference type="NCBI Taxonomy" id="105351"/>
    <lineage>
        <taxon>Eukaryota</taxon>
        <taxon>Fungi</taxon>
        <taxon>Dikarya</taxon>
        <taxon>Ascomycota</taxon>
        <taxon>Pezizomycotina</taxon>
        <taxon>Eurotiomycetes</taxon>
        <taxon>Eurotiomycetidae</taxon>
        <taxon>Eurotiales</taxon>
        <taxon>Aspergillaceae</taxon>
        <taxon>Aspergillus</taxon>
    </lineage>
</organism>
<dbReference type="PANTHER" id="PTHR10039">
    <property type="entry name" value="AMELOGENIN"/>
    <property type="match status" value="1"/>
</dbReference>
<comment type="caution">
    <text evidence="4">The sequence shown here is derived from an EMBL/GenBank/DDBJ whole genome shotgun (WGS) entry which is preliminary data.</text>
</comment>
<name>A0A401KRB0_ASPAW</name>
<sequence>MAHPSTDKDQFRRKLRQRLDRLRNKSRSPFRNPTDKIYPRSLQDAQGDLGVSTSLPQLALLETSNADQSLLISTSNTSETLKHTREDGPGHIRPRSPQGDITEQNLTKNQSNPDDKLDSVIGSSDLWSAAYSEAVANLRDEIDIVILEGRSVTQLFTELEQLEREVAHESAFDRGVKWLRSLQVPLERFKLLLDLATPLANIEPTATTVVGLIKSVTAIAISFATADLDFARQIADMLEKLSYIDDCDTLGQKADRKDIHKALVMVYQKLLEFYKVAYEMLSRKGTKLIIKMVLETDRLPNIVQEFLKYSDTLRNLIQKATWEIVEDIKAMLYDHERSGQMSHQSQYHAYLQDLRADAACEQLLENPNFINWYAASDTKRLVILGDMGCGKTVAMSYLVDMMRERIRRRLPEPKICYYYCRDDNTGRATHIASALILSLLEQLPGLKRPFFEWYKEAQASGTFDPATSLKILGEYMERLLEMTDRPVFFVIDGLDECDRTSRGSFLHLLEMLSGKVPSLRILLSSRPEQEILEQLGETAVMELDANAERDTVVVERLVQDQLSYLSMDVKALVQERLSHSARGSAIWTKMIVELIKVRRIRAIDPMQRFLENMPLPRRLSDLYETLLFRCTSDEPENQELASTALKLLAVAYRPLSLLELAWAATLGLAHVTTVDALASLVDHERIISLIHPFIARVDMSDVKRRQVRLVHQSVKEFILEKWSSNPPSAQGISLTEPDQLISTRRLRTLNASMLDICIRYLLLDDIGNRDLFSQEQMAIAELPQDDNLFEDNEEPADYNPYCSWETWEENMIRYDPTERGFGEFFVYASCHWLEHFGATSDEGLPTLASIEDVCQAGSLRLRNWIQQNCRPDCVILPRFEFESSLYDPLSITSLYGSETMLRVVLENSDYGNGKFLQDPAMRAADQILRLGQQLQNPDFFRLVIRRWGDRPPRCQDWEPVFDLVKYMPDKSDQGEWRNELLRVAIDANSEAPALLELDDTKRAELPAQFLEAFLNSVITLAKKIREQPSAQQIRGKLNSLRPIAEDITRIRNAVNNITLI</sequence>
<dbReference type="InterPro" id="IPR027417">
    <property type="entry name" value="P-loop_NTPase"/>
</dbReference>
<feature type="compositionally biased region" description="Basic and acidic residues" evidence="2">
    <location>
        <begin position="1"/>
        <end position="23"/>
    </location>
</feature>
<feature type="region of interest" description="Disordered" evidence="2">
    <location>
        <begin position="71"/>
        <end position="117"/>
    </location>
</feature>
<proteinExistence type="predicted"/>
<feature type="compositionally biased region" description="Basic and acidic residues" evidence="2">
    <location>
        <begin position="80"/>
        <end position="90"/>
    </location>
</feature>
<keyword evidence="5" id="KW-1185">Reference proteome</keyword>
<dbReference type="EMBL" id="BDHI01000008">
    <property type="protein sequence ID" value="GCB21757.1"/>
    <property type="molecule type" value="Genomic_DNA"/>
</dbReference>
<protein>
    <submittedName>
        <fullName evidence="4">Vegetative incompatibility protein HET-E-1</fullName>
    </submittedName>
</protein>
<gene>
    <name evidence="4" type="ORF">AAWM_04642</name>
</gene>
<evidence type="ECO:0000313" key="5">
    <source>
        <dbReference type="Proteomes" id="UP000286921"/>
    </source>
</evidence>
<feature type="compositionally biased region" description="Polar residues" evidence="2">
    <location>
        <begin position="99"/>
        <end position="112"/>
    </location>
</feature>
<evidence type="ECO:0000313" key="4">
    <source>
        <dbReference type="EMBL" id="GCB21757.1"/>
    </source>
</evidence>
<accession>A0A401KRB0</accession>
<keyword evidence="1" id="KW-0677">Repeat</keyword>
<dbReference type="AlphaFoldDB" id="A0A401KRB0"/>
<dbReference type="Pfam" id="PF24883">
    <property type="entry name" value="NPHP3_N"/>
    <property type="match status" value="1"/>
</dbReference>
<dbReference type="Proteomes" id="UP000286921">
    <property type="component" value="Unassembled WGS sequence"/>
</dbReference>
<evidence type="ECO:0000259" key="3">
    <source>
        <dbReference type="PROSITE" id="PS50837"/>
    </source>
</evidence>
<dbReference type="InterPro" id="IPR056884">
    <property type="entry name" value="NPHP3-like_N"/>
</dbReference>
<dbReference type="InterPro" id="IPR007111">
    <property type="entry name" value="NACHT_NTPase"/>
</dbReference>
<evidence type="ECO:0000256" key="1">
    <source>
        <dbReference type="ARBA" id="ARBA00022737"/>
    </source>
</evidence>
<feature type="domain" description="NACHT" evidence="3">
    <location>
        <begin position="379"/>
        <end position="527"/>
    </location>
</feature>
<dbReference type="PROSITE" id="PS50837">
    <property type="entry name" value="NACHT"/>
    <property type="match status" value="1"/>
</dbReference>
<reference evidence="4 5" key="1">
    <citation type="submission" date="2016-09" db="EMBL/GenBank/DDBJ databases">
        <title>Aspergillus awamori IFM 58123T.</title>
        <authorList>
            <person name="Kusuya Y."/>
            <person name="Shimizu M."/>
            <person name="Takahashi H."/>
            <person name="Yaguchi T."/>
        </authorList>
    </citation>
    <scope>NUCLEOTIDE SEQUENCE [LARGE SCALE GENOMIC DNA]</scope>
    <source>
        <strain evidence="4 5">IFM 58123</strain>
    </source>
</reference>
<dbReference type="PANTHER" id="PTHR10039:SF10">
    <property type="entry name" value="NACHT DOMAIN-CONTAINING PROTEIN"/>
    <property type="match status" value="1"/>
</dbReference>
<feature type="region of interest" description="Disordered" evidence="2">
    <location>
        <begin position="1"/>
        <end position="40"/>
    </location>
</feature>
<dbReference type="Gene3D" id="3.40.50.300">
    <property type="entry name" value="P-loop containing nucleotide triphosphate hydrolases"/>
    <property type="match status" value="1"/>
</dbReference>